<organism evidence="1 2">
    <name type="scientific">Thalassobacillus hwangdonensis</name>
    <dbReference type="NCBI Taxonomy" id="546108"/>
    <lineage>
        <taxon>Bacteria</taxon>
        <taxon>Bacillati</taxon>
        <taxon>Bacillota</taxon>
        <taxon>Bacilli</taxon>
        <taxon>Bacillales</taxon>
        <taxon>Bacillaceae</taxon>
        <taxon>Thalassobacillus</taxon>
    </lineage>
</organism>
<sequence>MIHKLVMSPFNLLIKVGGKVKEEVDKELYDIEHIQKKLAQLQMMHELGDLSDEAFEAKEEELMERYEVAKQLEMEQLNAEINREK</sequence>
<dbReference type="Proteomes" id="UP001596990">
    <property type="component" value="Unassembled WGS sequence"/>
</dbReference>
<evidence type="ECO:0000313" key="1">
    <source>
        <dbReference type="EMBL" id="MFD1020676.1"/>
    </source>
</evidence>
<dbReference type="InterPro" id="IPR007804">
    <property type="entry name" value="GvpG"/>
</dbReference>
<evidence type="ECO:0000313" key="2">
    <source>
        <dbReference type="Proteomes" id="UP001596990"/>
    </source>
</evidence>
<comment type="caution">
    <text evidence="1">The sequence shown here is derived from an EMBL/GenBank/DDBJ whole genome shotgun (WGS) entry which is preliminary data.</text>
</comment>
<dbReference type="Pfam" id="PF05120">
    <property type="entry name" value="GvpG"/>
    <property type="match status" value="1"/>
</dbReference>
<gene>
    <name evidence="1" type="ORF">ACFQ2J_15925</name>
</gene>
<proteinExistence type="predicted"/>
<accession>A0ABW3L5T5</accession>
<name>A0ABW3L5T5_9BACI</name>
<reference evidence="2" key="1">
    <citation type="journal article" date="2019" name="Int. J. Syst. Evol. Microbiol.">
        <title>The Global Catalogue of Microorganisms (GCM) 10K type strain sequencing project: providing services to taxonomists for standard genome sequencing and annotation.</title>
        <authorList>
            <consortium name="The Broad Institute Genomics Platform"/>
            <consortium name="The Broad Institute Genome Sequencing Center for Infectious Disease"/>
            <person name="Wu L."/>
            <person name="Ma J."/>
        </authorList>
    </citation>
    <scope>NUCLEOTIDE SEQUENCE [LARGE SCALE GENOMIC DNA]</scope>
    <source>
        <strain evidence="2">CCUG 56607</strain>
    </source>
</reference>
<protein>
    <submittedName>
        <fullName evidence="1">Gas vesicle protein GvpG</fullName>
    </submittedName>
</protein>
<keyword evidence="2" id="KW-1185">Reference proteome</keyword>
<dbReference type="RefSeq" id="WP_386062792.1">
    <property type="nucleotide sequence ID" value="NZ_JBHTKL010000006.1"/>
</dbReference>
<dbReference type="EMBL" id="JBHTKL010000006">
    <property type="protein sequence ID" value="MFD1020676.1"/>
    <property type="molecule type" value="Genomic_DNA"/>
</dbReference>